<dbReference type="Proteomes" id="UP001596270">
    <property type="component" value="Unassembled WGS sequence"/>
</dbReference>
<comment type="similarity">
    <text evidence="1 2">Belongs to the enoyl-CoA hydratase/isomerase family.</text>
</comment>
<evidence type="ECO:0000313" key="4">
    <source>
        <dbReference type="Proteomes" id="UP001596270"/>
    </source>
</evidence>
<dbReference type="Pfam" id="PF00378">
    <property type="entry name" value="ECH_1"/>
    <property type="match status" value="1"/>
</dbReference>
<dbReference type="InterPro" id="IPR029045">
    <property type="entry name" value="ClpP/crotonase-like_dom_sf"/>
</dbReference>
<sequence>MGERQHGDSLRIERQENCVTLVLNRPDKLNPLDRHTVAHLLETVKALELDRTVHTVVLTGAGRAFSAGGDLDGYVSLYQDPPAFRFFLENFHALLAFMEGSSKIYIAAINGACVAGGLELLLACDVVIAAESAKIGDGHLNFGQLPGAGGSQRLPRAIGALRAKHLMLTGDMWTARQALDAGLVSEVVADDALLERCTALAALIATRSPANLQGAKDLVNESHRGSLEDGLLFELQYVHRYATTVPDATEGLIAFREKRKPIYGKP</sequence>
<dbReference type="PANTHER" id="PTHR11941:SF54">
    <property type="entry name" value="ENOYL-COA HYDRATASE, MITOCHONDRIAL"/>
    <property type="match status" value="1"/>
</dbReference>
<gene>
    <name evidence="3" type="ORF">ACFQND_21480</name>
</gene>
<proteinExistence type="inferred from homology"/>
<keyword evidence="4" id="KW-1185">Reference proteome</keyword>
<reference evidence="4" key="1">
    <citation type="journal article" date="2019" name="Int. J. Syst. Evol. Microbiol.">
        <title>The Global Catalogue of Microorganisms (GCM) 10K type strain sequencing project: providing services to taxonomists for standard genome sequencing and annotation.</title>
        <authorList>
            <consortium name="The Broad Institute Genomics Platform"/>
            <consortium name="The Broad Institute Genome Sequencing Center for Infectious Disease"/>
            <person name="Wu L."/>
            <person name="Ma J."/>
        </authorList>
    </citation>
    <scope>NUCLEOTIDE SEQUENCE [LARGE SCALE GENOMIC DNA]</scope>
    <source>
        <strain evidence="4">CCUG 39402</strain>
    </source>
</reference>
<accession>A0ABW1U1U7</accession>
<protein>
    <submittedName>
        <fullName evidence="3">Enoyl-CoA hydratase/isomerase family protein</fullName>
    </submittedName>
</protein>
<dbReference type="PANTHER" id="PTHR11941">
    <property type="entry name" value="ENOYL-COA HYDRATASE-RELATED"/>
    <property type="match status" value="1"/>
</dbReference>
<dbReference type="CDD" id="cd06558">
    <property type="entry name" value="crotonase-like"/>
    <property type="match status" value="1"/>
</dbReference>
<dbReference type="InterPro" id="IPR001753">
    <property type="entry name" value="Enoyl-CoA_hydra/iso"/>
</dbReference>
<name>A0ABW1U1U7_9BURK</name>
<dbReference type="RefSeq" id="WP_371439585.1">
    <property type="nucleotide sequence ID" value="NZ_JBHSRS010000084.1"/>
</dbReference>
<dbReference type="InterPro" id="IPR018376">
    <property type="entry name" value="Enoyl-CoA_hyd/isom_CS"/>
</dbReference>
<dbReference type="SUPFAM" id="SSF52096">
    <property type="entry name" value="ClpP/crotonase"/>
    <property type="match status" value="1"/>
</dbReference>
<evidence type="ECO:0000256" key="1">
    <source>
        <dbReference type="ARBA" id="ARBA00005254"/>
    </source>
</evidence>
<evidence type="ECO:0000256" key="2">
    <source>
        <dbReference type="RuleBase" id="RU003707"/>
    </source>
</evidence>
<organism evidence="3 4">
    <name type="scientific">Polaromonas aquatica</name>
    <dbReference type="NCBI Taxonomy" id="332657"/>
    <lineage>
        <taxon>Bacteria</taxon>
        <taxon>Pseudomonadati</taxon>
        <taxon>Pseudomonadota</taxon>
        <taxon>Betaproteobacteria</taxon>
        <taxon>Burkholderiales</taxon>
        <taxon>Comamonadaceae</taxon>
        <taxon>Polaromonas</taxon>
    </lineage>
</organism>
<comment type="caution">
    <text evidence="3">The sequence shown here is derived from an EMBL/GenBank/DDBJ whole genome shotgun (WGS) entry which is preliminary data.</text>
</comment>
<dbReference type="Gene3D" id="3.90.226.10">
    <property type="entry name" value="2-enoyl-CoA Hydratase, Chain A, domain 1"/>
    <property type="match status" value="1"/>
</dbReference>
<dbReference type="PROSITE" id="PS00166">
    <property type="entry name" value="ENOYL_COA_HYDRATASE"/>
    <property type="match status" value="1"/>
</dbReference>
<dbReference type="EMBL" id="JBHSRS010000084">
    <property type="protein sequence ID" value="MFC6283809.1"/>
    <property type="molecule type" value="Genomic_DNA"/>
</dbReference>
<evidence type="ECO:0000313" key="3">
    <source>
        <dbReference type="EMBL" id="MFC6283809.1"/>
    </source>
</evidence>